<gene>
    <name evidence="1" type="ORF">AVEN_232632_1</name>
</gene>
<protein>
    <recommendedName>
        <fullName evidence="3">CCHC-type domain-containing protein</fullName>
    </recommendedName>
</protein>
<accession>A0A4Y2CSY9</accession>
<dbReference type="AlphaFoldDB" id="A0A4Y2CSY9"/>
<dbReference type="EMBL" id="BGPR01164281">
    <property type="protein sequence ID" value="GBM07249.1"/>
    <property type="molecule type" value="Genomic_DNA"/>
</dbReference>
<evidence type="ECO:0000313" key="2">
    <source>
        <dbReference type="Proteomes" id="UP000499080"/>
    </source>
</evidence>
<proteinExistence type="predicted"/>
<sequence>ALAVIDGKLVKPEPLLNSANADESKDHKEQSDFYRKANSYAKSTIATKVTDEVYQEIMDKETTQETWESPKQQFEATSKDQLFKICIEFFAFNWSFGDNVSTHITKLRSLWNELNNSLKDRGAHELPNLILVCKVLPSNLETFKSSWMLNRKNEERTFEELTNQLCIILKHFAKYETNNKNAQEALAAINQGKQKHNIKGPFQKQSRKGDTCNHCYKRGHCVKD</sequence>
<keyword evidence="2" id="KW-1185">Reference proteome</keyword>
<reference evidence="1 2" key="1">
    <citation type="journal article" date="2019" name="Sci. Rep.">
        <title>Orb-weaving spider Araneus ventricosus genome elucidates the spidroin gene catalogue.</title>
        <authorList>
            <person name="Kono N."/>
            <person name="Nakamura H."/>
            <person name="Ohtoshi R."/>
            <person name="Moran D.A.P."/>
            <person name="Shinohara A."/>
            <person name="Yoshida Y."/>
            <person name="Fujiwara M."/>
            <person name="Mori M."/>
            <person name="Tomita M."/>
            <person name="Arakawa K."/>
        </authorList>
    </citation>
    <scope>NUCLEOTIDE SEQUENCE [LARGE SCALE GENOMIC DNA]</scope>
</reference>
<comment type="caution">
    <text evidence="1">The sequence shown here is derived from an EMBL/GenBank/DDBJ whole genome shotgun (WGS) entry which is preliminary data.</text>
</comment>
<feature type="non-terminal residue" evidence="1">
    <location>
        <position position="1"/>
    </location>
</feature>
<dbReference type="Pfam" id="PF14223">
    <property type="entry name" value="Retrotran_gag_2"/>
    <property type="match status" value="1"/>
</dbReference>
<evidence type="ECO:0008006" key="3">
    <source>
        <dbReference type="Google" id="ProtNLM"/>
    </source>
</evidence>
<organism evidence="1 2">
    <name type="scientific">Araneus ventricosus</name>
    <name type="common">Orbweaver spider</name>
    <name type="synonym">Epeira ventricosa</name>
    <dbReference type="NCBI Taxonomy" id="182803"/>
    <lineage>
        <taxon>Eukaryota</taxon>
        <taxon>Metazoa</taxon>
        <taxon>Ecdysozoa</taxon>
        <taxon>Arthropoda</taxon>
        <taxon>Chelicerata</taxon>
        <taxon>Arachnida</taxon>
        <taxon>Araneae</taxon>
        <taxon>Araneomorphae</taxon>
        <taxon>Entelegynae</taxon>
        <taxon>Araneoidea</taxon>
        <taxon>Araneidae</taxon>
        <taxon>Araneus</taxon>
    </lineage>
</organism>
<name>A0A4Y2CSY9_ARAVE</name>
<dbReference type="Proteomes" id="UP000499080">
    <property type="component" value="Unassembled WGS sequence"/>
</dbReference>
<dbReference type="OrthoDB" id="430476at2759"/>
<evidence type="ECO:0000313" key="1">
    <source>
        <dbReference type="EMBL" id="GBM07249.1"/>
    </source>
</evidence>